<evidence type="ECO:0000313" key="2">
    <source>
        <dbReference type="Proteomes" id="UP000183487"/>
    </source>
</evidence>
<protein>
    <submittedName>
        <fullName evidence="1">Uncharacterized protein</fullName>
    </submittedName>
</protein>
<evidence type="ECO:0000313" key="1">
    <source>
        <dbReference type="EMBL" id="SDR51362.1"/>
    </source>
</evidence>
<dbReference type="EMBL" id="FNKP01000003">
    <property type="protein sequence ID" value="SDR51362.1"/>
    <property type="molecule type" value="Genomic_DNA"/>
</dbReference>
<dbReference type="Pfam" id="PF20484">
    <property type="entry name" value="DUF6723"/>
    <property type="match status" value="1"/>
</dbReference>
<gene>
    <name evidence="1" type="ORF">SAMN05443245_6906</name>
</gene>
<dbReference type="InterPro" id="IPR046569">
    <property type="entry name" value="DUF6723"/>
</dbReference>
<dbReference type="OrthoDB" id="9131809at2"/>
<dbReference type="RefSeq" id="WP_074772278.1">
    <property type="nucleotide sequence ID" value="NZ_FNKP01000003.1"/>
</dbReference>
<accession>A0A1H1JN42</accession>
<dbReference type="AlphaFoldDB" id="A0A1H1JN42"/>
<name>A0A1H1JN42_9BURK</name>
<sequence>MARPLSLLGRPARPSTTDDYAVSVASKSVHKGIYFGTLSVIRKTDGRVLHPFDGAPDIGPFPTFEEARNAAHAFASRLISSDLLNPED</sequence>
<proteinExistence type="predicted"/>
<organism evidence="1 2">
    <name type="scientific">Paraburkholderia fungorum</name>
    <dbReference type="NCBI Taxonomy" id="134537"/>
    <lineage>
        <taxon>Bacteria</taxon>
        <taxon>Pseudomonadati</taxon>
        <taxon>Pseudomonadota</taxon>
        <taxon>Betaproteobacteria</taxon>
        <taxon>Burkholderiales</taxon>
        <taxon>Burkholderiaceae</taxon>
        <taxon>Paraburkholderia</taxon>
    </lineage>
</organism>
<reference evidence="2" key="1">
    <citation type="submission" date="2016-10" db="EMBL/GenBank/DDBJ databases">
        <authorList>
            <person name="Varghese N."/>
            <person name="Submissions S."/>
        </authorList>
    </citation>
    <scope>NUCLEOTIDE SEQUENCE [LARGE SCALE GENOMIC DNA]</scope>
    <source>
        <strain evidence="2">GAS106B</strain>
    </source>
</reference>
<dbReference type="Proteomes" id="UP000183487">
    <property type="component" value="Unassembled WGS sequence"/>
</dbReference>
<keyword evidence="2" id="KW-1185">Reference proteome</keyword>